<reference evidence="1 2" key="1">
    <citation type="submission" date="2012-08" db="EMBL/GenBank/DDBJ databases">
        <authorList>
            <person name="Gan P.H.P."/>
            <person name="Ikeda K."/>
            <person name="Irieda H."/>
            <person name="Narusaka M."/>
            <person name="O'Connell R.J."/>
            <person name="Narusaka Y."/>
            <person name="Takano Y."/>
            <person name="Kubo Y."/>
            <person name="Shirasu K."/>
        </authorList>
    </citation>
    <scope>NUCLEOTIDE SEQUENCE [LARGE SCALE GENOMIC DNA]</scope>
    <source>
        <strain evidence="1 2">Nara gc5</strain>
    </source>
</reference>
<keyword evidence="2" id="KW-1185">Reference proteome</keyword>
<proteinExistence type="predicted"/>
<comment type="caution">
    <text evidence="1">The sequence shown here is derived from an EMBL/GenBank/DDBJ whole genome shotgun (WGS) entry which is preliminary data.</text>
</comment>
<accession>A0A7J6IVT3</accession>
<dbReference type="InParanoid" id="A0A7J6IVT3"/>
<sequence>MPFSLTGSCLWNQDATDFGSRFKERGYEERVRDELMPLVLSGHGTREQLDQQSIQPDGLAYSASWEKRLILRRHTSACILSLLAIIGHVGDAYKAEQTFFNL</sequence>
<gene>
    <name evidence="1" type="ORF">CGGC5_v010547</name>
</gene>
<protein>
    <submittedName>
        <fullName evidence="1">Uncharacterized protein</fullName>
    </submittedName>
</protein>
<reference evidence="1 2" key="2">
    <citation type="submission" date="2020-04" db="EMBL/GenBank/DDBJ databases">
        <title>Genome sequencing and assembly of multiple isolates from the Colletotrichum gloeosporioides species complex.</title>
        <authorList>
            <person name="Gan P."/>
            <person name="Shirasu K."/>
        </authorList>
    </citation>
    <scope>NUCLEOTIDE SEQUENCE [LARGE SCALE GENOMIC DNA]</scope>
    <source>
        <strain evidence="1 2">Nara gc5</strain>
    </source>
</reference>
<dbReference type="RefSeq" id="XP_066008269.1">
    <property type="nucleotide sequence ID" value="XM_066152376.1"/>
</dbReference>
<dbReference type="GeneID" id="43612270"/>
<evidence type="ECO:0000313" key="2">
    <source>
        <dbReference type="Proteomes" id="UP000011096"/>
    </source>
</evidence>
<name>A0A7J6IVT3_COLFN</name>
<dbReference type="AlphaFoldDB" id="A0A7J6IVT3"/>
<dbReference type="Proteomes" id="UP000011096">
    <property type="component" value="Unassembled WGS sequence"/>
</dbReference>
<organism evidence="1 2">
    <name type="scientific">Colletotrichum fructicola (strain Nara gc5)</name>
    <name type="common">Anthracnose fungus</name>
    <name type="synonym">Colletotrichum gloeosporioides (strain Nara gc5)</name>
    <dbReference type="NCBI Taxonomy" id="1213859"/>
    <lineage>
        <taxon>Eukaryota</taxon>
        <taxon>Fungi</taxon>
        <taxon>Dikarya</taxon>
        <taxon>Ascomycota</taxon>
        <taxon>Pezizomycotina</taxon>
        <taxon>Sordariomycetes</taxon>
        <taxon>Hypocreomycetidae</taxon>
        <taxon>Glomerellales</taxon>
        <taxon>Glomerellaceae</taxon>
        <taxon>Colletotrichum</taxon>
        <taxon>Colletotrichum gloeosporioides species complex</taxon>
    </lineage>
</organism>
<evidence type="ECO:0000313" key="1">
    <source>
        <dbReference type="EMBL" id="KAF4481213.1"/>
    </source>
</evidence>
<dbReference type="EMBL" id="ANPB02000006">
    <property type="protein sequence ID" value="KAF4481213.1"/>
    <property type="molecule type" value="Genomic_DNA"/>
</dbReference>